<evidence type="ECO:0000256" key="5">
    <source>
        <dbReference type="ARBA" id="ARBA00022989"/>
    </source>
</evidence>
<name>A0A2R6PQH2_ACTCC</name>
<evidence type="ECO:0000313" key="9">
    <source>
        <dbReference type="Proteomes" id="UP000241394"/>
    </source>
</evidence>
<dbReference type="Gene3D" id="1.20.1530.20">
    <property type="match status" value="1"/>
</dbReference>
<dbReference type="OrthoDB" id="203097at2759"/>
<keyword evidence="6 7" id="KW-0472">Membrane</keyword>
<dbReference type="InterPro" id="IPR002657">
    <property type="entry name" value="BilAc:Na_symport/Acr3"/>
</dbReference>
<feature type="transmembrane region" description="Helical" evidence="7">
    <location>
        <begin position="68"/>
        <end position="87"/>
    </location>
</feature>
<dbReference type="GO" id="GO:0016020">
    <property type="term" value="C:membrane"/>
    <property type="evidence" value="ECO:0007669"/>
    <property type="project" value="UniProtKB-SubCell"/>
</dbReference>
<dbReference type="PANTHER" id="PTHR10361:SF28">
    <property type="entry name" value="P3 PROTEIN-RELATED"/>
    <property type="match status" value="1"/>
</dbReference>
<dbReference type="PANTHER" id="PTHR10361">
    <property type="entry name" value="SODIUM-BILE ACID COTRANSPORTER"/>
    <property type="match status" value="1"/>
</dbReference>
<dbReference type="STRING" id="1590841.A0A2R6PQH2"/>
<reference evidence="9" key="2">
    <citation type="journal article" date="2018" name="BMC Genomics">
        <title>A manually annotated Actinidia chinensis var. chinensis (kiwifruit) genome highlights the challenges associated with draft genomes and gene prediction in plants.</title>
        <authorList>
            <person name="Pilkington S.M."/>
            <person name="Crowhurst R."/>
            <person name="Hilario E."/>
            <person name="Nardozza S."/>
            <person name="Fraser L."/>
            <person name="Peng Y."/>
            <person name="Gunaseelan K."/>
            <person name="Simpson R."/>
            <person name="Tahir J."/>
            <person name="Deroles S.C."/>
            <person name="Templeton K."/>
            <person name="Luo Z."/>
            <person name="Davy M."/>
            <person name="Cheng C."/>
            <person name="McNeilage M."/>
            <person name="Scaglione D."/>
            <person name="Liu Y."/>
            <person name="Zhang Q."/>
            <person name="Datson P."/>
            <person name="De Silva N."/>
            <person name="Gardiner S.E."/>
            <person name="Bassett H."/>
            <person name="Chagne D."/>
            <person name="McCallum J."/>
            <person name="Dzierzon H."/>
            <person name="Deng C."/>
            <person name="Wang Y.Y."/>
            <person name="Barron L."/>
            <person name="Manako K."/>
            <person name="Bowen J."/>
            <person name="Foster T.M."/>
            <person name="Erridge Z.A."/>
            <person name="Tiffin H."/>
            <person name="Waite C.N."/>
            <person name="Davies K.M."/>
            <person name="Grierson E.P."/>
            <person name="Laing W.A."/>
            <person name="Kirk R."/>
            <person name="Chen X."/>
            <person name="Wood M."/>
            <person name="Montefiori M."/>
            <person name="Brummell D.A."/>
            <person name="Schwinn K.E."/>
            <person name="Catanach A."/>
            <person name="Fullerton C."/>
            <person name="Li D."/>
            <person name="Meiyalaghan S."/>
            <person name="Nieuwenhuizen N."/>
            <person name="Read N."/>
            <person name="Prakash R."/>
            <person name="Hunter D."/>
            <person name="Zhang H."/>
            <person name="McKenzie M."/>
            <person name="Knabel M."/>
            <person name="Harris A."/>
            <person name="Allan A.C."/>
            <person name="Gleave A."/>
            <person name="Chen A."/>
            <person name="Janssen B.J."/>
            <person name="Plunkett B."/>
            <person name="Ampomah-Dwamena C."/>
            <person name="Voogd C."/>
            <person name="Leif D."/>
            <person name="Lafferty D."/>
            <person name="Souleyre E.J.F."/>
            <person name="Varkonyi-Gasic E."/>
            <person name="Gambi F."/>
            <person name="Hanley J."/>
            <person name="Yao J.L."/>
            <person name="Cheung J."/>
            <person name="David K.M."/>
            <person name="Warren B."/>
            <person name="Marsh K."/>
            <person name="Snowden K.C."/>
            <person name="Lin-Wang K."/>
            <person name="Brian L."/>
            <person name="Martinez-Sanchez M."/>
            <person name="Wang M."/>
            <person name="Ileperuma N."/>
            <person name="Macnee N."/>
            <person name="Campin R."/>
            <person name="McAtee P."/>
            <person name="Drummond R.S.M."/>
            <person name="Espley R.V."/>
            <person name="Ireland H.S."/>
            <person name="Wu R."/>
            <person name="Atkinson R.G."/>
            <person name="Karunairetnam S."/>
            <person name="Bulley S."/>
            <person name="Chunkath S."/>
            <person name="Hanley Z."/>
            <person name="Storey R."/>
            <person name="Thrimawithana A.H."/>
            <person name="Thomson S."/>
            <person name="David C."/>
            <person name="Testolin R."/>
            <person name="Huang H."/>
            <person name="Hellens R.P."/>
            <person name="Schaffer R.J."/>
        </authorList>
    </citation>
    <scope>NUCLEOTIDE SEQUENCE [LARGE SCALE GENOMIC DNA]</scope>
    <source>
        <strain evidence="9">cv. Red5</strain>
    </source>
</reference>
<reference evidence="8 9" key="1">
    <citation type="submission" date="2017-07" db="EMBL/GenBank/DDBJ databases">
        <title>An improved, manually edited Actinidia chinensis var. chinensis (kiwifruit) genome highlights the challenges associated with draft genomes and gene prediction in plants.</title>
        <authorList>
            <person name="Pilkington S."/>
            <person name="Crowhurst R."/>
            <person name="Hilario E."/>
            <person name="Nardozza S."/>
            <person name="Fraser L."/>
            <person name="Peng Y."/>
            <person name="Gunaseelan K."/>
            <person name="Simpson R."/>
            <person name="Tahir J."/>
            <person name="Deroles S."/>
            <person name="Templeton K."/>
            <person name="Luo Z."/>
            <person name="Davy M."/>
            <person name="Cheng C."/>
            <person name="Mcneilage M."/>
            <person name="Scaglione D."/>
            <person name="Liu Y."/>
            <person name="Zhang Q."/>
            <person name="Datson P."/>
            <person name="De Silva N."/>
            <person name="Gardiner S."/>
            <person name="Bassett H."/>
            <person name="Chagne D."/>
            <person name="Mccallum J."/>
            <person name="Dzierzon H."/>
            <person name="Deng C."/>
            <person name="Wang Y.-Y."/>
            <person name="Barron N."/>
            <person name="Manako K."/>
            <person name="Bowen J."/>
            <person name="Foster T."/>
            <person name="Erridge Z."/>
            <person name="Tiffin H."/>
            <person name="Waite C."/>
            <person name="Davies K."/>
            <person name="Grierson E."/>
            <person name="Laing W."/>
            <person name="Kirk R."/>
            <person name="Chen X."/>
            <person name="Wood M."/>
            <person name="Montefiori M."/>
            <person name="Brummell D."/>
            <person name="Schwinn K."/>
            <person name="Catanach A."/>
            <person name="Fullerton C."/>
            <person name="Li D."/>
            <person name="Meiyalaghan S."/>
            <person name="Nieuwenhuizen N."/>
            <person name="Read N."/>
            <person name="Prakash R."/>
            <person name="Hunter D."/>
            <person name="Zhang H."/>
            <person name="Mckenzie M."/>
            <person name="Knabel M."/>
            <person name="Harris A."/>
            <person name="Allan A."/>
            <person name="Chen A."/>
            <person name="Janssen B."/>
            <person name="Plunkett B."/>
            <person name="Dwamena C."/>
            <person name="Voogd C."/>
            <person name="Leif D."/>
            <person name="Lafferty D."/>
            <person name="Souleyre E."/>
            <person name="Varkonyi-Gasic E."/>
            <person name="Gambi F."/>
            <person name="Hanley J."/>
            <person name="Yao J.-L."/>
            <person name="Cheung J."/>
            <person name="David K."/>
            <person name="Warren B."/>
            <person name="Marsh K."/>
            <person name="Snowden K."/>
            <person name="Lin-Wang K."/>
            <person name="Brian L."/>
            <person name="Martinez-Sanchez M."/>
            <person name="Wang M."/>
            <person name="Ileperuma N."/>
            <person name="Macnee N."/>
            <person name="Campin R."/>
            <person name="Mcatee P."/>
            <person name="Drummond R."/>
            <person name="Espley R."/>
            <person name="Ireland H."/>
            <person name="Wu R."/>
            <person name="Atkinson R."/>
            <person name="Karunairetnam S."/>
            <person name="Bulley S."/>
            <person name="Chunkath S."/>
            <person name="Hanley Z."/>
            <person name="Storey R."/>
            <person name="Thrimawithana A."/>
            <person name="Thomson S."/>
            <person name="David C."/>
            <person name="Testolin R."/>
        </authorList>
    </citation>
    <scope>NUCLEOTIDE SEQUENCE [LARGE SCALE GENOMIC DNA]</scope>
    <source>
        <strain evidence="9">cv. Red5</strain>
        <tissue evidence="8">Young leaf</tissue>
    </source>
</reference>
<dbReference type="EMBL" id="NKQK01000023">
    <property type="protein sequence ID" value="PSR95279.1"/>
    <property type="molecule type" value="Genomic_DNA"/>
</dbReference>
<proteinExistence type="inferred from homology"/>
<dbReference type="InterPro" id="IPR004710">
    <property type="entry name" value="Bilac:Na_transpt"/>
</dbReference>
<evidence type="ECO:0000256" key="7">
    <source>
        <dbReference type="SAM" id="Phobius"/>
    </source>
</evidence>
<dbReference type="Gramene" id="PSR95279">
    <property type="protein sequence ID" value="PSR95279"/>
    <property type="gene ID" value="CEY00_Acc26036"/>
</dbReference>
<comment type="subcellular location">
    <subcellularLocation>
        <location evidence="2">Membrane</location>
        <topology evidence="2">Multi-pass membrane protein</topology>
    </subcellularLocation>
    <subcellularLocation>
        <location evidence="1">Plastid</location>
        <location evidence="1">Chloroplast envelope</location>
    </subcellularLocation>
</comment>
<feature type="transmembrane region" description="Helical" evidence="7">
    <location>
        <begin position="93"/>
        <end position="111"/>
    </location>
</feature>
<evidence type="ECO:0000256" key="3">
    <source>
        <dbReference type="ARBA" id="ARBA00006528"/>
    </source>
</evidence>
<evidence type="ECO:0000256" key="4">
    <source>
        <dbReference type="ARBA" id="ARBA00022692"/>
    </source>
</evidence>
<accession>A0A2R6PQH2</accession>
<feature type="transmembrane region" description="Helical" evidence="7">
    <location>
        <begin position="123"/>
        <end position="142"/>
    </location>
</feature>
<evidence type="ECO:0000313" key="8">
    <source>
        <dbReference type="EMBL" id="PSR95279.1"/>
    </source>
</evidence>
<dbReference type="AlphaFoldDB" id="A0A2R6PQH2"/>
<evidence type="ECO:0000256" key="1">
    <source>
        <dbReference type="ARBA" id="ARBA00004119"/>
    </source>
</evidence>
<evidence type="ECO:0000256" key="2">
    <source>
        <dbReference type="ARBA" id="ARBA00004141"/>
    </source>
</evidence>
<keyword evidence="4 7" id="KW-0812">Transmembrane</keyword>
<keyword evidence="5 7" id="KW-1133">Transmembrane helix</keyword>
<dbReference type="InterPro" id="IPR038770">
    <property type="entry name" value="Na+/solute_symporter_sf"/>
</dbReference>
<evidence type="ECO:0000256" key="6">
    <source>
        <dbReference type="ARBA" id="ARBA00023136"/>
    </source>
</evidence>
<keyword evidence="9" id="KW-1185">Reference proteome</keyword>
<dbReference type="Pfam" id="PF01758">
    <property type="entry name" value="SBF"/>
    <property type="match status" value="1"/>
</dbReference>
<gene>
    <name evidence="8" type="ORF">CEY00_Acc26036</name>
</gene>
<feature type="transmembrane region" description="Helical" evidence="7">
    <location>
        <begin position="154"/>
        <end position="173"/>
    </location>
</feature>
<protein>
    <submittedName>
        <fullName evidence="8">Sodium/metabolite cotransporter like</fullName>
    </submittedName>
</protein>
<comment type="similarity">
    <text evidence="3">Belongs to the bile acid:sodium symporter (BASS) (TC 2.A.28) family.</text>
</comment>
<dbReference type="GO" id="GO:0009941">
    <property type="term" value="C:chloroplast envelope"/>
    <property type="evidence" value="ECO:0007669"/>
    <property type="project" value="UniProtKB-SubCell"/>
</dbReference>
<comment type="caution">
    <text evidence="8">The sequence shown here is derived from an EMBL/GenBank/DDBJ whole genome shotgun (WGS) entry which is preliminary data.</text>
</comment>
<organism evidence="8 9">
    <name type="scientific">Actinidia chinensis var. chinensis</name>
    <name type="common">Chinese soft-hair kiwi</name>
    <dbReference type="NCBI Taxonomy" id="1590841"/>
    <lineage>
        <taxon>Eukaryota</taxon>
        <taxon>Viridiplantae</taxon>
        <taxon>Streptophyta</taxon>
        <taxon>Embryophyta</taxon>
        <taxon>Tracheophyta</taxon>
        <taxon>Spermatophyta</taxon>
        <taxon>Magnoliopsida</taxon>
        <taxon>eudicotyledons</taxon>
        <taxon>Gunneridae</taxon>
        <taxon>Pentapetalae</taxon>
        <taxon>asterids</taxon>
        <taxon>Ericales</taxon>
        <taxon>Actinidiaceae</taxon>
        <taxon>Actinidia</taxon>
    </lineage>
</organism>
<sequence length="215" mass="23040">MPCRGAIEYEKIRYSETYEHGQVMEKQLISTARELEKLRAEMANAEKRVLATPAVGNQAMIFTSKVQLLLVMTPFLTAKLAGQFVAVDAAGPLISTLQVVLLPILAGAFLNQYFQGLVKFVSPLMPLIAVATVAVLCGNAIAQTADAILMSGRQVVLAATPLHASGFFFGYVLSRMLGLDASSSRTISIEVGMQNSVLGVVLASQYFGNPLTVND</sequence>
<dbReference type="Proteomes" id="UP000241394">
    <property type="component" value="Chromosome LG23"/>
</dbReference>
<dbReference type="InParanoid" id="A0A2R6PQH2"/>